<evidence type="ECO:0000313" key="2">
    <source>
        <dbReference type="EMBL" id="KAL3344159.1"/>
    </source>
</evidence>
<dbReference type="EMBL" id="JBJKTR010000014">
    <property type="protein sequence ID" value="KAL3344159.1"/>
    <property type="molecule type" value="Genomic_DNA"/>
</dbReference>
<evidence type="ECO:0000313" key="3">
    <source>
        <dbReference type="Proteomes" id="UP001627284"/>
    </source>
</evidence>
<dbReference type="AlphaFoldDB" id="A0ABD2SJW2"/>
<keyword evidence="1" id="KW-1133">Transmembrane helix</keyword>
<feature type="transmembrane region" description="Helical" evidence="1">
    <location>
        <begin position="7"/>
        <end position="24"/>
    </location>
</feature>
<gene>
    <name evidence="2" type="ORF">AABB24_023545</name>
</gene>
<evidence type="ECO:0000256" key="1">
    <source>
        <dbReference type="SAM" id="Phobius"/>
    </source>
</evidence>
<keyword evidence="1" id="KW-0472">Membrane</keyword>
<dbReference type="PANTHER" id="PTHR37189">
    <property type="entry name" value="CONCANAVALIN A-LIKE LECTIN/GLUCANASE DOMAIN-CONTAINING PROTEIN-RELATED"/>
    <property type="match status" value="1"/>
</dbReference>
<name>A0ABD2SJW2_9SOLN</name>
<sequence length="150" mass="16483">MDQILHNSVLLIVVVIIILSIFSPKLHGRELRPSEHGLTYQHSSYPTAKSTDPELHSFFAGTGEKTPSSLPEARNLTWWDNSGDQMSRDSNHKDHVREVLLVSSLVCGAAGVVLLAVSAVVFAVRLRKRKQRETSLSTLGSTSVPNVVNK</sequence>
<proteinExistence type="predicted"/>
<comment type="caution">
    <text evidence="2">The sequence shown here is derived from an EMBL/GenBank/DDBJ whole genome shotgun (WGS) entry which is preliminary data.</text>
</comment>
<feature type="transmembrane region" description="Helical" evidence="1">
    <location>
        <begin position="99"/>
        <end position="124"/>
    </location>
</feature>
<dbReference type="Proteomes" id="UP001627284">
    <property type="component" value="Unassembled WGS sequence"/>
</dbReference>
<keyword evidence="3" id="KW-1185">Reference proteome</keyword>
<evidence type="ECO:0008006" key="4">
    <source>
        <dbReference type="Google" id="ProtNLM"/>
    </source>
</evidence>
<protein>
    <recommendedName>
        <fullName evidence="4">Transmembrane protein</fullName>
    </recommendedName>
</protein>
<organism evidence="2 3">
    <name type="scientific">Solanum stoloniferum</name>
    <dbReference type="NCBI Taxonomy" id="62892"/>
    <lineage>
        <taxon>Eukaryota</taxon>
        <taxon>Viridiplantae</taxon>
        <taxon>Streptophyta</taxon>
        <taxon>Embryophyta</taxon>
        <taxon>Tracheophyta</taxon>
        <taxon>Spermatophyta</taxon>
        <taxon>Magnoliopsida</taxon>
        <taxon>eudicotyledons</taxon>
        <taxon>Gunneridae</taxon>
        <taxon>Pentapetalae</taxon>
        <taxon>asterids</taxon>
        <taxon>lamiids</taxon>
        <taxon>Solanales</taxon>
        <taxon>Solanaceae</taxon>
        <taxon>Solanoideae</taxon>
        <taxon>Solaneae</taxon>
        <taxon>Solanum</taxon>
    </lineage>
</organism>
<reference evidence="2 3" key="1">
    <citation type="submission" date="2024-05" db="EMBL/GenBank/DDBJ databases">
        <title>De novo assembly of an allotetraploid wild potato.</title>
        <authorList>
            <person name="Hosaka A.J."/>
        </authorList>
    </citation>
    <scope>NUCLEOTIDE SEQUENCE [LARGE SCALE GENOMIC DNA]</scope>
    <source>
        <tissue evidence="2">Young leaves</tissue>
    </source>
</reference>
<accession>A0ABD2SJW2</accession>
<keyword evidence="1" id="KW-0812">Transmembrane</keyword>
<dbReference type="PANTHER" id="PTHR37189:SF6">
    <property type="entry name" value="TRANSMEMBRANE PROTEIN"/>
    <property type="match status" value="1"/>
</dbReference>